<keyword evidence="5" id="KW-1185">Reference proteome</keyword>
<dbReference type="InterPro" id="IPR038434">
    <property type="entry name" value="YARHG_sf"/>
</dbReference>
<feature type="domain" description="YARHG" evidence="3">
    <location>
        <begin position="163"/>
        <end position="254"/>
    </location>
</feature>
<evidence type="ECO:0000256" key="1">
    <source>
        <dbReference type="SAM" id="MobiDB-lite"/>
    </source>
</evidence>
<feature type="region of interest" description="Disordered" evidence="1">
    <location>
        <begin position="100"/>
        <end position="119"/>
    </location>
</feature>
<dbReference type="InterPro" id="IPR025582">
    <property type="entry name" value="YARHG_dom"/>
</dbReference>
<keyword evidence="2" id="KW-1133">Transmembrane helix</keyword>
<dbReference type="AlphaFoldDB" id="A0A285PCW8"/>
<feature type="compositionally biased region" description="Polar residues" evidence="1">
    <location>
        <begin position="100"/>
        <end position="110"/>
    </location>
</feature>
<organism evidence="4 5">
    <name type="scientific">Cohaesibacter gelatinilyticus</name>
    <dbReference type="NCBI Taxonomy" id="372072"/>
    <lineage>
        <taxon>Bacteria</taxon>
        <taxon>Pseudomonadati</taxon>
        <taxon>Pseudomonadota</taxon>
        <taxon>Alphaproteobacteria</taxon>
        <taxon>Hyphomicrobiales</taxon>
        <taxon>Cohaesibacteraceae</taxon>
    </lineage>
</organism>
<dbReference type="RefSeq" id="WP_097153926.1">
    <property type="nucleotide sequence ID" value="NZ_OBEL01000002.1"/>
</dbReference>
<dbReference type="Gene3D" id="1.20.58.1690">
    <property type="match status" value="1"/>
</dbReference>
<keyword evidence="2" id="KW-0472">Membrane</keyword>
<proteinExistence type="predicted"/>
<dbReference type="SMART" id="SM01324">
    <property type="entry name" value="YARHG"/>
    <property type="match status" value="1"/>
</dbReference>
<name>A0A285PCW8_9HYPH</name>
<sequence length="271" mass="30348">MANPSNSKQSTSYEAFGACLTKLIRQRGFSSDEQLVRKAMQGQKEDGPKLTIQRRTISNWRNGKSAPRSKDDPRFQLVLDALNLSEDQQAELLSLLEKPSVTTSQEAQPQPQKPKLSGRQKSMMIGAAILGLGLVLGIPFLYSDDVPTYLSEIPEDELRLSESGFVLPASDKRAIEEKDLISLTGWELYIARNEIFARKGRPFVKDTSMCLQRHFDSWAKSADKANGWYKKQAGGLSLSDLEHRNTETIRTYECTQRGGQMTCTGKLTPCR</sequence>
<dbReference type="Pfam" id="PF13308">
    <property type="entry name" value="YARHG"/>
    <property type="match status" value="1"/>
</dbReference>
<feature type="transmembrane region" description="Helical" evidence="2">
    <location>
        <begin position="123"/>
        <end position="142"/>
    </location>
</feature>
<dbReference type="EMBL" id="OBEL01000002">
    <property type="protein sequence ID" value="SNZ19590.1"/>
    <property type="molecule type" value="Genomic_DNA"/>
</dbReference>
<accession>A0A285PCW8</accession>
<dbReference type="Proteomes" id="UP000219439">
    <property type="component" value="Unassembled WGS sequence"/>
</dbReference>
<gene>
    <name evidence="4" type="ORF">SAMN06265368_2680</name>
</gene>
<evidence type="ECO:0000256" key="2">
    <source>
        <dbReference type="SAM" id="Phobius"/>
    </source>
</evidence>
<dbReference type="OrthoDB" id="9816009at2"/>
<evidence type="ECO:0000313" key="5">
    <source>
        <dbReference type="Proteomes" id="UP000219439"/>
    </source>
</evidence>
<evidence type="ECO:0000259" key="3">
    <source>
        <dbReference type="SMART" id="SM01324"/>
    </source>
</evidence>
<keyword evidence="2" id="KW-0812">Transmembrane</keyword>
<reference evidence="4 5" key="1">
    <citation type="submission" date="2017-09" db="EMBL/GenBank/DDBJ databases">
        <authorList>
            <person name="Ehlers B."/>
            <person name="Leendertz F.H."/>
        </authorList>
    </citation>
    <scope>NUCLEOTIDE SEQUENCE [LARGE SCALE GENOMIC DNA]</scope>
    <source>
        <strain evidence="4 5">DSM 18289</strain>
    </source>
</reference>
<evidence type="ECO:0000313" key="4">
    <source>
        <dbReference type="EMBL" id="SNZ19590.1"/>
    </source>
</evidence>
<protein>
    <submittedName>
        <fullName evidence="4">YARHG domain-containing protein</fullName>
    </submittedName>
</protein>